<protein>
    <submittedName>
        <fullName evidence="1">Uncharacterized protein</fullName>
    </submittedName>
</protein>
<evidence type="ECO:0000313" key="2">
    <source>
        <dbReference type="Proteomes" id="UP000242700"/>
    </source>
</evidence>
<organism evidence="1 2">
    <name type="scientific">Jeotgalicoccus aerolatus</name>
    <dbReference type="NCBI Taxonomy" id="709510"/>
    <lineage>
        <taxon>Bacteria</taxon>
        <taxon>Bacillati</taxon>
        <taxon>Bacillota</taxon>
        <taxon>Bacilli</taxon>
        <taxon>Bacillales</taxon>
        <taxon>Staphylococcaceae</taxon>
        <taxon>Jeotgalicoccus</taxon>
    </lineage>
</organism>
<dbReference type="STRING" id="586411.SAMN05216187_10899"/>
<sequence>MEFIEIETVDFIQLWMHPKDCEQNILYGAQFSEGYEVIDYTYEFAAYKFNDFEEMKEKMEEKYNVTDFSTKADKLEGAGQISLFDYV</sequence>
<dbReference type="Proteomes" id="UP000242700">
    <property type="component" value="Unassembled WGS sequence"/>
</dbReference>
<dbReference type="EMBL" id="FNFI01000008">
    <property type="protein sequence ID" value="SDK42430.1"/>
    <property type="molecule type" value="Genomic_DNA"/>
</dbReference>
<dbReference type="RefSeq" id="WP_092598465.1">
    <property type="nucleotide sequence ID" value="NZ_FNFI01000008.1"/>
</dbReference>
<name>A0A1G9BSY0_9STAP</name>
<dbReference type="AlphaFoldDB" id="A0A1G9BSY0"/>
<accession>A0A1G9BSY0</accession>
<proteinExistence type="predicted"/>
<reference evidence="2" key="1">
    <citation type="submission" date="2016-10" db="EMBL/GenBank/DDBJ databases">
        <authorList>
            <person name="Varghese N."/>
            <person name="Submissions S."/>
        </authorList>
    </citation>
    <scope>NUCLEOTIDE SEQUENCE [LARGE SCALE GENOMIC DNA]</scope>
    <source>
        <strain evidence="2">CGMCC 1.8911</strain>
    </source>
</reference>
<gene>
    <name evidence="1" type="ORF">SAMN05216187_10899</name>
</gene>
<evidence type="ECO:0000313" key="1">
    <source>
        <dbReference type="EMBL" id="SDK42430.1"/>
    </source>
</evidence>